<reference evidence="1 2" key="1">
    <citation type="journal article" date="2015" name="Genome Announc.">
        <title>Draft Genome Sequence of Rhodococcus rhodochrous Strain KG-21, a Soil Isolate from Oil Fields of Krishna-Godavari Basin, India.</title>
        <authorList>
            <person name="Dawar C."/>
            <person name="Aggarwal R.K."/>
        </authorList>
    </citation>
    <scope>NUCLEOTIDE SEQUENCE [LARGE SCALE GENOMIC DNA]</scope>
    <source>
        <strain evidence="1 2">KG-21</strain>
    </source>
</reference>
<reference evidence="2" key="2">
    <citation type="submission" date="2015-01" db="EMBL/GenBank/DDBJ databases">
        <title>Draft genome sequence of potential hydrocarbon metabolising strain of Rhodococcus rhodochrous.</title>
        <authorList>
            <person name="Aggarwal R.K."/>
            <person name="Dawar C."/>
        </authorList>
    </citation>
    <scope>NUCLEOTIDE SEQUENCE [LARGE SCALE GENOMIC DNA]</scope>
    <source>
        <strain evidence="2">KG-21</strain>
    </source>
</reference>
<proteinExistence type="predicted"/>
<dbReference type="Gene3D" id="3.30.530.20">
    <property type="match status" value="1"/>
</dbReference>
<sequence>MAAVDVETEITIARPRNEVADYASNPDNATTWYTNIKEVQWKSPIPAKVGSRIAFVAEFLGRRLTYTYEVVELVPDERFVMRTAEGPFPMETTYEWRTTSSGHTTMTLRNRGEPSGCSRLGAPLMARAMRRANNKDLTRLKAVLEAAPVNP</sequence>
<dbReference type="InterPro" id="IPR023393">
    <property type="entry name" value="START-like_dom_sf"/>
</dbReference>
<dbReference type="SUPFAM" id="SSF55961">
    <property type="entry name" value="Bet v1-like"/>
    <property type="match status" value="1"/>
</dbReference>
<name>A0A0M8PKT1_RHORH</name>
<evidence type="ECO:0000313" key="1">
    <source>
        <dbReference type="EMBL" id="KOS54209.1"/>
    </source>
</evidence>
<dbReference type="InterPro" id="IPR019587">
    <property type="entry name" value="Polyketide_cyclase/dehydratase"/>
</dbReference>
<protein>
    <submittedName>
        <fullName evidence="1">ATPase</fullName>
    </submittedName>
</protein>
<comment type="caution">
    <text evidence="1">The sequence shown here is derived from an EMBL/GenBank/DDBJ whole genome shotgun (WGS) entry which is preliminary data.</text>
</comment>
<dbReference type="RefSeq" id="WP_054374466.1">
    <property type="nucleotide sequence ID" value="NZ_AZYO01000076.1"/>
</dbReference>
<evidence type="ECO:0000313" key="2">
    <source>
        <dbReference type="Proteomes" id="UP000037712"/>
    </source>
</evidence>
<accession>A0A0M8PKT1</accession>
<dbReference type="CDD" id="cd08865">
    <property type="entry name" value="SRPBCC_10"/>
    <property type="match status" value="1"/>
</dbReference>
<dbReference type="PATRIC" id="fig|1441923.3.peg.4661"/>
<dbReference type="AlphaFoldDB" id="A0A0M8PKT1"/>
<organism evidence="1 2">
    <name type="scientific">Rhodococcus rhodochrous KG-21</name>
    <dbReference type="NCBI Taxonomy" id="1441923"/>
    <lineage>
        <taxon>Bacteria</taxon>
        <taxon>Bacillati</taxon>
        <taxon>Actinomycetota</taxon>
        <taxon>Actinomycetes</taxon>
        <taxon>Mycobacteriales</taxon>
        <taxon>Nocardiaceae</taxon>
        <taxon>Rhodococcus</taxon>
    </lineage>
</organism>
<gene>
    <name evidence="1" type="ORF">Z051_21435</name>
</gene>
<dbReference type="Pfam" id="PF10604">
    <property type="entry name" value="Polyketide_cyc2"/>
    <property type="match status" value="1"/>
</dbReference>
<dbReference type="EMBL" id="AZYO01000076">
    <property type="protein sequence ID" value="KOS54209.1"/>
    <property type="molecule type" value="Genomic_DNA"/>
</dbReference>
<dbReference type="Proteomes" id="UP000037712">
    <property type="component" value="Unassembled WGS sequence"/>
</dbReference>